<accession>A0A140DVC5</accession>
<reference evidence="1 2" key="1">
    <citation type="journal article" date="2016" name="Gut Pathog.">
        <title>Whole genome sequencing of "Faecalibaculum rodentium" ALO17, isolated from C57BL/6J laboratory mouse feces.</title>
        <authorList>
            <person name="Lim S."/>
            <person name="Chang D.H."/>
            <person name="Ahn S."/>
            <person name="Kim B.C."/>
        </authorList>
    </citation>
    <scope>NUCLEOTIDE SEQUENCE [LARGE SCALE GENOMIC DNA]</scope>
    <source>
        <strain evidence="1 2">Alo17</strain>
    </source>
</reference>
<keyword evidence="2" id="KW-1185">Reference proteome</keyword>
<evidence type="ECO:0000313" key="2">
    <source>
        <dbReference type="Proteomes" id="UP000069771"/>
    </source>
</evidence>
<name>A0A140DVC5_9FIRM</name>
<gene>
    <name evidence="1" type="ORF">AALO17_14680</name>
</gene>
<dbReference type="Proteomes" id="UP000069771">
    <property type="component" value="Chromosome"/>
</dbReference>
<dbReference type="AlphaFoldDB" id="A0A140DVC5"/>
<proteinExistence type="predicted"/>
<dbReference type="EMBL" id="CP011391">
    <property type="protein sequence ID" value="AMK54602.1"/>
    <property type="molecule type" value="Genomic_DNA"/>
</dbReference>
<dbReference type="KEGG" id="fro:AALO17_14680"/>
<evidence type="ECO:0000313" key="1">
    <source>
        <dbReference type="EMBL" id="AMK54602.1"/>
    </source>
</evidence>
<organism evidence="1 2">
    <name type="scientific">Faecalibaculum rodentium</name>
    <dbReference type="NCBI Taxonomy" id="1702221"/>
    <lineage>
        <taxon>Bacteria</taxon>
        <taxon>Bacillati</taxon>
        <taxon>Bacillota</taxon>
        <taxon>Erysipelotrichia</taxon>
        <taxon>Erysipelotrichales</taxon>
        <taxon>Erysipelotrichaceae</taxon>
        <taxon>Faecalibaculum</taxon>
    </lineage>
</organism>
<sequence length="57" mass="6485">MVRKGRAAERGAGLVSAWNQQLPESGGTVQYHIYDAFFGQRFRSIILRRKQTTFANV</sequence>
<protein>
    <submittedName>
        <fullName evidence="1">Uncharacterized protein</fullName>
    </submittedName>
</protein>
<dbReference type="STRING" id="1702221.AALO17_14680"/>